<dbReference type="InterPro" id="IPR036877">
    <property type="entry name" value="SUI1_dom_sf"/>
</dbReference>
<dbReference type="InterPro" id="IPR057429">
    <property type="entry name" value="WH_eIF2D"/>
</dbReference>
<dbReference type="InterPro" id="IPR048248">
    <property type="entry name" value="PUA_eIF2d-like"/>
</dbReference>
<dbReference type="InterPro" id="IPR041366">
    <property type="entry name" value="Pre-PUA"/>
</dbReference>
<dbReference type="InterPro" id="IPR036885">
    <property type="entry name" value="SWIB_MDM2_dom_sf"/>
</dbReference>
<proteinExistence type="inferred from homology"/>
<dbReference type="PROSITE" id="PS51925">
    <property type="entry name" value="SWIB_MDM2"/>
    <property type="match status" value="1"/>
</dbReference>
<dbReference type="InterPro" id="IPR001950">
    <property type="entry name" value="SUI1"/>
</dbReference>
<keyword evidence="7" id="KW-1185">Reference proteome</keyword>
<dbReference type="Pfam" id="PF26291">
    <property type="entry name" value="SWIB_eIF2D"/>
    <property type="match status" value="1"/>
</dbReference>
<dbReference type="CDD" id="cd21156">
    <property type="entry name" value="PUA_eIF2d-like"/>
    <property type="match status" value="1"/>
</dbReference>
<organism evidence="6 7">
    <name type="scientific">Candidula unifasciata</name>
    <dbReference type="NCBI Taxonomy" id="100452"/>
    <lineage>
        <taxon>Eukaryota</taxon>
        <taxon>Metazoa</taxon>
        <taxon>Spiralia</taxon>
        <taxon>Lophotrochozoa</taxon>
        <taxon>Mollusca</taxon>
        <taxon>Gastropoda</taxon>
        <taxon>Heterobranchia</taxon>
        <taxon>Euthyneura</taxon>
        <taxon>Panpulmonata</taxon>
        <taxon>Eupulmonata</taxon>
        <taxon>Stylommatophora</taxon>
        <taxon>Helicina</taxon>
        <taxon>Helicoidea</taxon>
        <taxon>Geomitridae</taxon>
        <taxon>Candidula</taxon>
    </lineage>
</organism>
<dbReference type="PANTHER" id="PTHR12217">
    <property type="entry name" value="EUKARYOTIC TRANSLATION INITIATION FACTOR 2D"/>
    <property type="match status" value="1"/>
</dbReference>
<evidence type="ECO:0000313" key="7">
    <source>
        <dbReference type="Proteomes" id="UP000678393"/>
    </source>
</evidence>
<dbReference type="Pfam" id="PF25304">
    <property type="entry name" value="WHD_eIF2D"/>
    <property type="match status" value="1"/>
</dbReference>
<feature type="compositionally biased region" description="Acidic residues" evidence="3">
    <location>
        <begin position="252"/>
        <end position="264"/>
    </location>
</feature>
<dbReference type="InterPro" id="IPR048247">
    <property type="entry name" value="eIF2D_N"/>
</dbReference>
<dbReference type="CDD" id="cd11608">
    <property type="entry name" value="eIF2D_C"/>
    <property type="match status" value="1"/>
</dbReference>
<comment type="similarity">
    <text evidence="1">Belongs to the eIF2D family.</text>
</comment>
<dbReference type="PROSITE" id="PS50890">
    <property type="entry name" value="PUA"/>
    <property type="match status" value="1"/>
</dbReference>
<dbReference type="AlphaFoldDB" id="A0A8S3YUM5"/>
<feature type="domain" description="DM2" evidence="5">
    <location>
        <begin position="388"/>
        <end position="471"/>
    </location>
</feature>
<dbReference type="GO" id="GO:0003743">
    <property type="term" value="F:translation initiation factor activity"/>
    <property type="evidence" value="ECO:0007669"/>
    <property type="project" value="InterPro"/>
</dbReference>
<dbReference type="Gene3D" id="3.30.780.10">
    <property type="entry name" value="SUI1-like domain"/>
    <property type="match status" value="1"/>
</dbReference>
<evidence type="ECO:0000256" key="1">
    <source>
        <dbReference type="ARBA" id="ARBA00010359"/>
    </source>
</evidence>
<dbReference type="GO" id="GO:0003723">
    <property type="term" value="F:RNA binding"/>
    <property type="evidence" value="ECO:0007669"/>
    <property type="project" value="InterPro"/>
</dbReference>
<dbReference type="SUPFAM" id="SSF47592">
    <property type="entry name" value="SWIB/MDM2 domain"/>
    <property type="match status" value="1"/>
</dbReference>
<dbReference type="CDD" id="cd11610">
    <property type="entry name" value="eIF2D_N"/>
    <property type="match status" value="1"/>
</dbReference>
<dbReference type="FunFam" id="3.10.400.20:FF:000002">
    <property type="entry name" value="Eukaryotic translation initiation factor 2D"/>
    <property type="match status" value="1"/>
</dbReference>
<feature type="domain" description="SUI1" evidence="4">
    <location>
        <begin position="495"/>
        <end position="568"/>
    </location>
</feature>
<dbReference type="Pfam" id="PF01253">
    <property type="entry name" value="SUI1"/>
    <property type="match status" value="1"/>
</dbReference>
<accession>A0A8S3YUM5</accession>
<dbReference type="PROSITE" id="PS50296">
    <property type="entry name" value="SUI1"/>
    <property type="match status" value="1"/>
</dbReference>
<protein>
    <recommendedName>
        <fullName evidence="8">Ligatin</fullName>
    </recommendedName>
</protein>
<evidence type="ECO:0000259" key="5">
    <source>
        <dbReference type="PROSITE" id="PS51925"/>
    </source>
</evidence>
<feature type="compositionally biased region" description="Polar residues" evidence="3">
    <location>
        <begin position="199"/>
        <end position="218"/>
    </location>
</feature>
<dbReference type="NCBIfam" id="TIGR00451">
    <property type="entry name" value="unchar_dom_2"/>
    <property type="match status" value="1"/>
</dbReference>
<sequence>MFLKPFRVKAQTSVKTSDRKKLRADILQQYPKLSEDDVTKLIPNKEEMTLTKINTHGDDNIVLFSVAKNPIFYELFRKFYPTVYTMWQYPDMLPAFRTWPPVFEKLQKGADLMLPGVVPDKEPSPKMFGNLQKGDLVCVTLAGNKSPVALGKALLSGEDMYMSAMRGKGVSVLHIYGDALWEFGDKSQPPVIPEVLSQTESENLVEQTDTVDSANGEVSSKLKENDLPDVDNLQIVDKDDNREGAVAAGNEVEQEDTDSDDEDKDPVAEMDELLNFCFLCAIKSRVKKSDLPLLTGNFLRGYMQPFSPGKQLDLKKSSFKKFSKFLQAKVGEGYITMKQQSKGVDAITEIYKSHLGLRDLKVPEVVEEETTKPSQSEEEVFKPLTFTDVYCVNGATHDLFKDAGLCKGEALLISDVRQLVTDYIKTNNLQHEDNKKLVTLDPILAHIILKPSEGDLDRMNWEQVINRVVGKMQAGIAISAGSDPPVIKKGKLDPIKLEVSMRASSKKVTIVDNLEDYGIDVKAFSKLVQKSVACSCSVVQPEQKNKGAQVLIQGNQISFVANLLIDKYKIPRRYITGMENAPAPKQTKKR</sequence>
<dbReference type="PANTHER" id="PTHR12217:SF4">
    <property type="entry name" value="EUKARYOTIC TRANSLATION INITIATION FACTOR 2D"/>
    <property type="match status" value="1"/>
</dbReference>
<gene>
    <name evidence="6" type="ORF">CUNI_LOCUS4893</name>
</gene>
<dbReference type="InterPro" id="IPR039757">
    <property type="entry name" value="EIF2D"/>
</dbReference>
<dbReference type="EMBL" id="CAJHNH020000688">
    <property type="protein sequence ID" value="CAG5119335.1"/>
    <property type="molecule type" value="Genomic_DNA"/>
</dbReference>
<evidence type="ECO:0000313" key="6">
    <source>
        <dbReference type="EMBL" id="CAG5119335.1"/>
    </source>
</evidence>
<dbReference type="InterPro" id="IPR003121">
    <property type="entry name" value="SWIB_MDM2_domain"/>
</dbReference>
<dbReference type="Pfam" id="PF26292">
    <property type="entry name" value="PUA_elF2D"/>
    <property type="match status" value="1"/>
</dbReference>
<dbReference type="SUPFAM" id="SSF55159">
    <property type="entry name" value="eIF1-like"/>
    <property type="match status" value="1"/>
</dbReference>
<dbReference type="Pfam" id="PF17832">
    <property type="entry name" value="Pre-PUA"/>
    <property type="match status" value="1"/>
</dbReference>
<dbReference type="InterPro" id="IPR058886">
    <property type="entry name" value="SWIB_eIF2D"/>
</dbReference>
<name>A0A8S3YUM5_9EUPU</name>
<keyword evidence="2" id="KW-0963">Cytoplasm</keyword>
<evidence type="ECO:0000256" key="2">
    <source>
        <dbReference type="ARBA" id="ARBA00022490"/>
    </source>
</evidence>
<dbReference type="SUPFAM" id="SSF88697">
    <property type="entry name" value="PUA domain-like"/>
    <property type="match status" value="1"/>
</dbReference>
<dbReference type="Proteomes" id="UP000678393">
    <property type="component" value="Unassembled WGS sequence"/>
</dbReference>
<feature type="region of interest" description="Disordered" evidence="3">
    <location>
        <begin position="199"/>
        <end position="264"/>
    </location>
</feature>
<reference evidence="6" key="1">
    <citation type="submission" date="2021-04" db="EMBL/GenBank/DDBJ databases">
        <authorList>
            <consortium name="Molecular Ecology Group"/>
        </authorList>
    </citation>
    <scope>NUCLEOTIDE SEQUENCE</scope>
</reference>
<dbReference type="InterPro" id="IPR039759">
    <property type="entry name" value="eIF2D_SUI1"/>
</dbReference>
<evidence type="ECO:0008006" key="8">
    <source>
        <dbReference type="Google" id="ProtNLM"/>
    </source>
</evidence>
<dbReference type="InterPro" id="IPR015947">
    <property type="entry name" value="PUA-like_sf"/>
</dbReference>
<dbReference type="GO" id="GO:0001731">
    <property type="term" value="P:formation of translation preinitiation complex"/>
    <property type="evidence" value="ECO:0007669"/>
    <property type="project" value="InterPro"/>
</dbReference>
<dbReference type="OrthoDB" id="199771at2759"/>
<comment type="caution">
    <text evidence="6">The sequence shown here is derived from an EMBL/GenBank/DDBJ whole genome shotgun (WGS) entry which is preliminary data.</text>
</comment>
<dbReference type="InterPro" id="IPR004521">
    <property type="entry name" value="Uncharacterised_CHP00451"/>
</dbReference>
<dbReference type="Gene3D" id="3.10.400.20">
    <property type="match status" value="1"/>
</dbReference>
<evidence type="ECO:0000259" key="4">
    <source>
        <dbReference type="PROSITE" id="PS50296"/>
    </source>
</evidence>
<evidence type="ECO:0000256" key="3">
    <source>
        <dbReference type="SAM" id="MobiDB-lite"/>
    </source>
</evidence>